<dbReference type="SUPFAM" id="SSF55136">
    <property type="entry name" value="Probable bacterial effector-binding domain"/>
    <property type="match status" value="1"/>
</dbReference>
<evidence type="ECO:0000256" key="1">
    <source>
        <dbReference type="ARBA" id="ARBA00023015"/>
    </source>
</evidence>
<feature type="domain" description="HTH araC/xylS-type" evidence="4">
    <location>
        <begin position="8"/>
        <end position="106"/>
    </location>
</feature>
<keyword evidence="1" id="KW-0805">Transcription regulation</keyword>
<dbReference type="Gene3D" id="3.20.80.10">
    <property type="entry name" value="Regulatory factor, effector binding domain"/>
    <property type="match status" value="1"/>
</dbReference>
<dbReference type="InterPro" id="IPR050959">
    <property type="entry name" value="MarA-like"/>
</dbReference>
<dbReference type="InterPro" id="IPR011256">
    <property type="entry name" value="Reg_factor_effector_dom_sf"/>
</dbReference>
<dbReference type="SMART" id="SM00871">
    <property type="entry name" value="AraC_E_bind"/>
    <property type="match status" value="1"/>
</dbReference>
<accession>A0ABW4JBY9</accession>
<dbReference type="Pfam" id="PF12833">
    <property type="entry name" value="HTH_18"/>
    <property type="match status" value="1"/>
</dbReference>
<dbReference type="SUPFAM" id="SSF46689">
    <property type="entry name" value="Homeodomain-like"/>
    <property type="match status" value="2"/>
</dbReference>
<dbReference type="PROSITE" id="PS00041">
    <property type="entry name" value="HTH_ARAC_FAMILY_1"/>
    <property type="match status" value="1"/>
</dbReference>
<evidence type="ECO:0000259" key="4">
    <source>
        <dbReference type="PROSITE" id="PS01124"/>
    </source>
</evidence>
<dbReference type="InterPro" id="IPR018062">
    <property type="entry name" value="HTH_AraC-typ_CS"/>
</dbReference>
<dbReference type="InterPro" id="IPR018060">
    <property type="entry name" value="HTH_AraC"/>
</dbReference>
<evidence type="ECO:0000256" key="3">
    <source>
        <dbReference type="ARBA" id="ARBA00023163"/>
    </source>
</evidence>
<name>A0ABW4JBY9_9LACO</name>
<evidence type="ECO:0000256" key="2">
    <source>
        <dbReference type="ARBA" id="ARBA00023125"/>
    </source>
</evidence>
<dbReference type="Pfam" id="PF06445">
    <property type="entry name" value="GyrI-like"/>
    <property type="match status" value="1"/>
</dbReference>
<dbReference type="RefSeq" id="WP_125715356.1">
    <property type="nucleotide sequence ID" value="NZ_JBHTOP010000028.1"/>
</dbReference>
<dbReference type="PRINTS" id="PR00032">
    <property type="entry name" value="HTHARAC"/>
</dbReference>
<dbReference type="PROSITE" id="PS01124">
    <property type="entry name" value="HTH_ARAC_FAMILY_2"/>
    <property type="match status" value="1"/>
</dbReference>
<proteinExistence type="predicted"/>
<gene>
    <name evidence="5" type="ORF">ACFQ5M_12760</name>
</gene>
<evidence type="ECO:0000313" key="6">
    <source>
        <dbReference type="Proteomes" id="UP001597267"/>
    </source>
</evidence>
<dbReference type="EMBL" id="JBHTOP010000028">
    <property type="protein sequence ID" value="MFD1672965.1"/>
    <property type="molecule type" value="Genomic_DNA"/>
</dbReference>
<evidence type="ECO:0000313" key="5">
    <source>
        <dbReference type="EMBL" id="MFD1672965.1"/>
    </source>
</evidence>
<organism evidence="5 6">
    <name type="scientific">Agrilactobacillus yilanensis</name>
    <dbReference type="NCBI Taxonomy" id="2485997"/>
    <lineage>
        <taxon>Bacteria</taxon>
        <taxon>Bacillati</taxon>
        <taxon>Bacillota</taxon>
        <taxon>Bacilli</taxon>
        <taxon>Lactobacillales</taxon>
        <taxon>Lactobacillaceae</taxon>
        <taxon>Agrilactobacillus</taxon>
    </lineage>
</organism>
<dbReference type="SMART" id="SM00342">
    <property type="entry name" value="HTH_ARAC"/>
    <property type="match status" value="1"/>
</dbReference>
<dbReference type="InterPro" id="IPR010499">
    <property type="entry name" value="AraC_E-bd"/>
</dbReference>
<dbReference type="InterPro" id="IPR020449">
    <property type="entry name" value="Tscrpt_reg_AraC-type_HTH"/>
</dbReference>
<comment type="caution">
    <text evidence="5">The sequence shown here is derived from an EMBL/GenBank/DDBJ whole genome shotgun (WGS) entry which is preliminary data.</text>
</comment>
<protein>
    <submittedName>
        <fullName evidence="5">AraC family transcriptional regulator</fullName>
    </submittedName>
</protein>
<dbReference type="InterPro" id="IPR009057">
    <property type="entry name" value="Homeodomain-like_sf"/>
</dbReference>
<keyword evidence="2" id="KW-0238">DNA-binding</keyword>
<dbReference type="Proteomes" id="UP001597267">
    <property type="component" value="Unassembled WGS sequence"/>
</dbReference>
<reference evidence="6" key="1">
    <citation type="journal article" date="2019" name="Int. J. Syst. Evol. Microbiol.">
        <title>The Global Catalogue of Microorganisms (GCM) 10K type strain sequencing project: providing services to taxonomists for standard genome sequencing and annotation.</title>
        <authorList>
            <consortium name="The Broad Institute Genomics Platform"/>
            <consortium name="The Broad Institute Genome Sequencing Center for Infectious Disease"/>
            <person name="Wu L."/>
            <person name="Ma J."/>
        </authorList>
    </citation>
    <scope>NUCLEOTIDE SEQUENCE [LARGE SCALE GENOMIC DNA]</scope>
    <source>
        <strain evidence="6">CCM 8896</strain>
    </source>
</reference>
<dbReference type="PANTHER" id="PTHR47504:SF5">
    <property type="entry name" value="RIGHT ORIGIN-BINDING PROTEIN"/>
    <property type="match status" value="1"/>
</dbReference>
<dbReference type="PANTHER" id="PTHR47504">
    <property type="entry name" value="RIGHT ORIGIN-BINDING PROTEIN"/>
    <property type="match status" value="1"/>
</dbReference>
<keyword evidence="6" id="KW-1185">Reference proteome</keyword>
<dbReference type="Gene3D" id="1.10.10.60">
    <property type="entry name" value="Homeodomain-like"/>
    <property type="match status" value="2"/>
</dbReference>
<dbReference type="InterPro" id="IPR029442">
    <property type="entry name" value="GyrI-like"/>
</dbReference>
<sequence length="290" mass="32676">MNIIKQFNEAMAYVEAHLMADIDTAQIARLAGCSDYHFRRMFSFMADMPLGEYIRRRRLSLAANVLQSTAKKVSDVALDFGYETPEAFSKAFKKMHGVNPSQIKKGAVQLKILLPMTFQLTIKGGETMDYRIVEKEAFQIIGFKKRVTLQFEGVNHQMDSLVQQLTPEIIAELKALSDVEPKGMLNVSANFADERVEGCELDQYLGVATTQTVKTSFDRLAVEASEWAVFNVVGQFPEALQATWAKIYGEWFPTSGYELTGGPELLWSESPDTSKINYRSEIWIPVCKLS</sequence>
<keyword evidence="3" id="KW-0804">Transcription</keyword>